<keyword evidence="4 5" id="KW-0472">Membrane</keyword>
<evidence type="ECO:0000256" key="1">
    <source>
        <dbReference type="ARBA" id="ARBA00004141"/>
    </source>
</evidence>
<name>A0A7S0JE56_9EUKA</name>
<dbReference type="GO" id="GO:0016020">
    <property type="term" value="C:membrane"/>
    <property type="evidence" value="ECO:0007669"/>
    <property type="project" value="UniProtKB-SubCell"/>
</dbReference>
<reference evidence="6" key="1">
    <citation type="submission" date="2021-01" db="EMBL/GenBank/DDBJ databases">
        <authorList>
            <person name="Corre E."/>
            <person name="Pelletier E."/>
            <person name="Niang G."/>
            <person name="Scheremetjew M."/>
            <person name="Finn R."/>
            <person name="Kale V."/>
            <person name="Holt S."/>
            <person name="Cochrane G."/>
            <person name="Meng A."/>
            <person name="Brown T."/>
            <person name="Cohen L."/>
        </authorList>
    </citation>
    <scope>NUCLEOTIDE SEQUENCE</scope>
    <source>
        <strain evidence="6">RCC1130</strain>
    </source>
</reference>
<accession>A0A7S0JE56</accession>
<keyword evidence="2 5" id="KW-0812">Transmembrane</keyword>
<dbReference type="SUPFAM" id="SSF103481">
    <property type="entry name" value="Multidrug resistance efflux transporter EmrE"/>
    <property type="match status" value="2"/>
</dbReference>
<feature type="transmembrane region" description="Helical" evidence="5">
    <location>
        <begin position="233"/>
        <end position="254"/>
    </location>
</feature>
<evidence type="ECO:0000256" key="2">
    <source>
        <dbReference type="ARBA" id="ARBA00022692"/>
    </source>
</evidence>
<evidence type="ECO:0000256" key="4">
    <source>
        <dbReference type="ARBA" id="ARBA00023136"/>
    </source>
</evidence>
<proteinExistence type="predicted"/>
<organism evidence="6">
    <name type="scientific">Calcidiscus leptoporus</name>
    <dbReference type="NCBI Taxonomy" id="127549"/>
    <lineage>
        <taxon>Eukaryota</taxon>
        <taxon>Haptista</taxon>
        <taxon>Haptophyta</taxon>
        <taxon>Prymnesiophyceae</taxon>
        <taxon>Coccolithales</taxon>
        <taxon>Calcidiscaceae</taxon>
        <taxon>Calcidiscus</taxon>
    </lineage>
</organism>
<feature type="transmembrane region" description="Helical" evidence="5">
    <location>
        <begin position="171"/>
        <end position="190"/>
    </location>
</feature>
<dbReference type="InterPro" id="IPR037185">
    <property type="entry name" value="EmrE-like"/>
</dbReference>
<feature type="transmembrane region" description="Helical" evidence="5">
    <location>
        <begin position="145"/>
        <end position="165"/>
    </location>
</feature>
<feature type="transmembrane region" description="Helical" evidence="5">
    <location>
        <begin position="351"/>
        <end position="368"/>
    </location>
</feature>
<feature type="transmembrane region" description="Helical" evidence="5">
    <location>
        <begin position="67"/>
        <end position="85"/>
    </location>
</feature>
<keyword evidence="3 5" id="KW-1133">Transmembrane helix</keyword>
<dbReference type="PANTHER" id="PTHR22911:SF6">
    <property type="entry name" value="SOLUTE CARRIER FAMILY 35 MEMBER G1"/>
    <property type="match status" value="1"/>
</dbReference>
<feature type="transmembrane region" description="Helical" evidence="5">
    <location>
        <begin position="202"/>
        <end position="221"/>
    </location>
</feature>
<evidence type="ECO:0008006" key="7">
    <source>
        <dbReference type="Google" id="ProtNLM"/>
    </source>
</evidence>
<sequence>MCRSSSFTGNSPAGLKCSICNFPTFRSGMPGYASAAGMMLVTASALLFGVAAAFIKSASLPTLVMLQLRSLLEWIMGILVALVCFSRSRRTTADDGPRQLLSHAELGLAKEQTWAAAGSSKELDLAKETALLTLLIGTSAMRGWLVLRALLYWCFLAGWWLALASMPIGDATTVVYCGPIFTAIFSRVFLGERIEWSFYPTVALDAAGLLLIARPAFLFSSGGTAAAGPTSSAAYSVGMGCALFSAIVAGLLPVCTRISKSCSWTAVNHVSSALAAWVFTPMAICVWCALEPSASAQLVSALGSVVSSSGASRAAGLVRLESLLGATLCGFAGLALQTLGYQREEAAKASLMTILEIPFACLLQFVFFHDELTLLSLTGIALIVSGTLINLLRQLSAASRVVAEPAHQSSLSPREAVAPRSNNFRTE</sequence>
<evidence type="ECO:0000256" key="3">
    <source>
        <dbReference type="ARBA" id="ARBA00022989"/>
    </source>
</evidence>
<feature type="transmembrane region" description="Helical" evidence="5">
    <location>
        <begin position="322"/>
        <end position="339"/>
    </location>
</feature>
<feature type="transmembrane region" description="Helical" evidence="5">
    <location>
        <begin position="32"/>
        <end position="55"/>
    </location>
</feature>
<gene>
    <name evidence="6" type="ORF">CLEP1334_LOCUS24402</name>
</gene>
<dbReference type="Gene3D" id="1.10.3730.20">
    <property type="match status" value="1"/>
</dbReference>
<evidence type="ECO:0000313" key="6">
    <source>
        <dbReference type="EMBL" id="CAD8549112.1"/>
    </source>
</evidence>
<feature type="transmembrane region" description="Helical" evidence="5">
    <location>
        <begin position="374"/>
        <end position="392"/>
    </location>
</feature>
<evidence type="ECO:0000256" key="5">
    <source>
        <dbReference type="SAM" id="Phobius"/>
    </source>
</evidence>
<dbReference type="EMBL" id="HBER01048633">
    <property type="protein sequence ID" value="CAD8549112.1"/>
    <property type="molecule type" value="Transcribed_RNA"/>
</dbReference>
<protein>
    <recommendedName>
        <fullName evidence="7">EamA domain-containing protein</fullName>
    </recommendedName>
</protein>
<comment type="subcellular location">
    <subcellularLocation>
        <location evidence="1">Membrane</location>
        <topology evidence="1">Multi-pass membrane protein</topology>
    </subcellularLocation>
</comment>
<feature type="transmembrane region" description="Helical" evidence="5">
    <location>
        <begin position="266"/>
        <end position="290"/>
    </location>
</feature>
<dbReference type="PANTHER" id="PTHR22911">
    <property type="entry name" value="ACYL-MALONYL CONDENSING ENZYME-RELATED"/>
    <property type="match status" value="1"/>
</dbReference>
<dbReference type="AlphaFoldDB" id="A0A7S0JE56"/>